<protein>
    <submittedName>
        <fullName evidence="2">Uncharacterized protein</fullName>
    </submittedName>
</protein>
<feature type="region of interest" description="Disordered" evidence="1">
    <location>
        <begin position="1"/>
        <end position="29"/>
    </location>
</feature>
<dbReference type="EMBL" id="CP111022">
    <property type="protein sequence ID" value="WAR19905.1"/>
    <property type="molecule type" value="Genomic_DNA"/>
</dbReference>
<dbReference type="Proteomes" id="UP001164746">
    <property type="component" value="Chromosome 11"/>
</dbReference>
<name>A0ABY7FCT0_MYAAR</name>
<feature type="compositionally biased region" description="Polar residues" evidence="1">
    <location>
        <begin position="1"/>
        <end position="16"/>
    </location>
</feature>
<sequence length="448" mass="51531">MEQQPSTSDTYRTEVQGTDRVQEGLKRKNQQLRQKVCRLKLRTTPNAQQKSPKTPKWKSDSEMLMAGIQPQNHPNIRKKLMFANCLVREIRDQVITNDRKGQKIIKKIVAGKILRKYKMTQYTANLVGVRIRYKAPTRDGPHKSKEFLEREDNSRQLPGKADTVKNERKERVQKFVLNDYLRNIFLKFKAEHPEEKVSFATFCRARPKHITLVNYAARVTCLCTKHQNFALKLQCLKIYGVTTNTSPDSFSENLKSIVSEDNVHFKEWKRVKCEDGKQRTNCGWQKYCLNKVCPGGRKARREKTDERAENTDNTVSKTKTASDGGNQQDGEPDKATITSENTEIGINVDGIRTGEFIAAMYDNEAYVGKVTDIDEGLFEVSYLEKGSKVKDCLKWPKRHDEIWVEPSDILCRVEEPTSTGRGNRFFKLSSNDVARVDDALKNKHLSFT</sequence>
<accession>A0ABY7FCT0</accession>
<feature type="compositionally biased region" description="Basic and acidic residues" evidence="1">
    <location>
        <begin position="137"/>
        <end position="154"/>
    </location>
</feature>
<keyword evidence="3" id="KW-1185">Reference proteome</keyword>
<feature type="region of interest" description="Disordered" evidence="1">
    <location>
        <begin position="299"/>
        <end position="341"/>
    </location>
</feature>
<gene>
    <name evidence="2" type="ORF">MAR_001743</name>
</gene>
<proteinExistence type="predicted"/>
<evidence type="ECO:0000313" key="2">
    <source>
        <dbReference type="EMBL" id="WAR19905.1"/>
    </source>
</evidence>
<evidence type="ECO:0000256" key="1">
    <source>
        <dbReference type="SAM" id="MobiDB-lite"/>
    </source>
</evidence>
<feature type="compositionally biased region" description="Polar residues" evidence="1">
    <location>
        <begin position="311"/>
        <end position="329"/>
    </location>
</feature>
<organism evidence="2 3">
    <name type="scientific">Mya arenaria</name>
    <name type="common">Soft-shell clam</name>
    <dbReference type="NCBI Taxonomy" id="6604"/>
    <lineage>
        <taxon>Eukaryota</taxon>
        <taxon>Metazoa</taxon>
        <taxon>Spiralia</taxon>
        <taxon>Lophotrochozoa</taxon>
        <taxon>Mollusca</taxon>
        <taxon>Bivalvia</taxon>
        <taxon>Autobranchia</taxon>
        <taxon>Heteroconchia</taxon>
        <taxon>Euheterodonta</taxon>
        <taxon>Imparidentia</taxon>
        <taxon>Neoheterodontei</taxon>
        <taxon>Myida</taxon>
        <taxon>Myoidea</taxon>
        <taxon>Myidae</taxon>
        <taxon>Mya</taxon>
    </lineage>
</organism>
<feature type="region of interest" description="Disordered" evidence="1">
    <location>
        <begin position="137"/>
        <end position="164"/>
    </location>
</feature>
<evidence type="ECO:0000313" key="3">
    <source>
        <dbReference type="Proteomes" id="UP001164746"/>
    </source>
</evidence>
<reference evidence="2" key="1">
    <citation type="submission" date="2022-11" db="EMBL/GenBank/DDBJ databases">
        <title>Centuries of genome instability and evolution in soft-shell clam transmissible cancer (bioRxiv).</title>
        <authorList>
            <person name="Hart S.F.M."/>
            <person name="Yonemitsu M.A."/>
            <person name="Giersch R.M."/>
            <person name="Beal B.F."/>
            <person name="Arriagada G."/>
            <person name="Davis B.W."/>
            <person name="Ostrander E.A."/>
            <person name="Goff S.P."/>
            <person name="Metzger M.J."/>
        </authorList>
    </citation>
    <scope>NUCLEOTIDE SEQUENCE</scope>
    <source>
        <strain evidence="2">MELC-2E11</strain>
        <tissue evidence="2">Siphon/mantle</tissue>
    </source>
</reference>